<reference evidence="2" key="3">
    <citation type="submission" date="2015-02" db="UniProtKB">
        <authorList>
            <consortium name="EnsemblProtists"/>
        </authorList>
    </citation>
    <scope>IDENTIFICATION</scope>
    <source>
        <strain evidence="2">DAOM BR144</strain>
    </source>
</reference>
<dbReference type="EnsemblProtists" id="PYU1_T006985">
    <property type="protein sequence ID" value="PYU1_T006985"/>
    <property type="gene ID" value="PYU1_G006970"/>
</dbReference>
<feature type="chain" id="PRO_5003867901" evidence="1">
    <location>
        <begin position="17"/>
        <end position="271"/>
    </location>
</feature>
<keyword evidence="3" id="KW-1185">Reference proteome</keyword>
<evidence type="ECO:0000313" key="3">
    <source>
        <dbReference type="Proteomes" id="UP000019132"/>
    </source>
</evidence>
<protein>
    <submittedName>
        <fullName evidence="2">Uncharacterized protein</fullName>
    </submittedName>
</protein>
<dbReference type="Proteomes" id="UP000019132">
    <property type="component" value="Unassembled WGS sequence"/>
</dbReference>
<reference evidence="3" key="1">
    <citation type="journal article" date="2010" name="Genome Biol.">
        <title>Genome sequence of the necrotrophic plant pathogen Pythium ultimum reveals original pathogenicity mechanisms and effector repertoire.</title>
        <authorList>
            <person name="Levesque C.A."/>
            <person name="Brouwer H."/>
            <person name="Cano L."/>
            <person name="Hamilton J.P."/>
            <person name="Holt C."/>
            <person name="Huitema E."/>
            <person name="Raffaele S."/>
            <person name="Robideau G.P."/>
            <person name="Thines M."/>
            <person name="Win J."/>
            <person name="Zerillo M.M."/>
            <person name="Beakes G.W."/>
            <person name="Boore J.L."/>
            <person name="Busam D."/>
            <person name="Dumas B."/>
            <person name="Ferriera S."/>
            <person name="Fuerstenberg S.I."/>
            <person name="Gachon C.M."/>
            <person name="Gaulin E."/>
            <person name="Govers F."/>
            <person name="Grenville-Briggs L."/>
            <person name="Horner N."/>
            <person name="Hostetler J."/>
            <person name="Jiang R.H."/>
            <person name="Johnson J."/>
            <person name="Krajaejun T."/>
            <person name="Lin H."/>
            <person name="Meijer H.J."/>
            <person name="Moore B."/>
            <person name="Morris P."/>
            <person name="Phuntmart V."/>
            <person name="Puiu D."/>
            <person name="Shetty J."/>
            <person name="Stajich J.E."/>
            <person name="Tripathy S."/>
            <person name="Wawra S."/>
            <person name="van West P."/>
            <person name="Whitty B.R."/>
            <person name="Coutinho P.M."/>
            <person name="Henrissat B."/>
            <person name="Martin F."/>
            <person name="Thomas P.D."/>
            <person name="Tyler B.M."/>
            <person name="De Vries R.P."/>
            <person name="Kamoun S."/>
            <person name="Yandell M."/>
            <person name="Tisserat N."/>
            <person name="Buell C.R."/>
        </authorList>
    </citation>
    <scope>NUCLEOTIDE SEQUENCE</scope>
    <source>
        <strain evidence="3">DAOM:BR144</strain>
    </source>
</reference>
<name>K3WPU3_GLOUD</name>
<dbReference type="InParanoid" id="K3WPU3"/>
<evidence type="ECO:0000256" key="1">
    <source>
        <dbReference type="SAM" id="SignalP"/>
    </source>
</evidence>
<organism evidence="2 3">
    <name type="scientific">Globisporangium ultimum (strain ATCC 200006 / CBS 805.95 / DAOM BR144)</name>
    <name type="common">Pythium ultimum</name>
    <dbReference type="NCBI Taxonomy" id="431595"/>
    <lineage>
        <taxon>Eukaryota</taxon>
        <taxon>Sar</taxon>
        <taxon>Stramenopiles</taxon>
        <taxon>Oomycota</taxon>
        <taxon>Peronosporomycetes</taxon>
        <taxon>Pythiales</taxon>
        <taxon>Pythiaceae</taxon>
        <taxon>Globisporangium</taxon>
    </lineage>
</organism>
<dbReference type="AlphaFoldDB" id="K3WPU3"/>
<keyword evidence="1" id="KW-0732">Signal</keyword>
<sequence>MLSSLGDLMFNGLVAAVALLERTEKALDGHNHRDSSSTLAVAASAATNVAIATSSAIAAYYAYMCDLVCDLFALDANLTDASNLTTTNDDDDDDNDANHSGISSIMNLDDKCSTSCCTNDATIESADTPTTTTVAATATPSPRWQDFAIQSRNFAFTCKIEAGFHFRFGHLFATYEERTATRMVLSALHGYWEIISWEHALIPMAHDALRRCNQDEQAAFEHLLANKQLYEHLFSEEWCWKYGCVGCSLPRNKFEYYGDDLKAQGFTLFEY</sequence>
<dbReference type="VEuPathDB" id="FungiDB:PYU1_G006970"/>
<accession>K3WPU3</accession>
<dbReference type="EMBL" id="GL376560">
    <property type="status" value="NOT_ANNOTATED_CDS"/>
    <property type="molecule type" value="Genomic_DNA"/>
</dbReference>
<evidence type="ECO:0000313" key="2">
    <source>
        <dbReference type="EnsemblProtists" id="PYU1_T006985"/>
    </source>
</evidence>
<reference evidence="3" key="2">
    <citation type="submission" date="2010-04" db="EMBL/GenBank/DDBJ databases">
        <authorList>
            <person name="Buell R."/>
            <person name="Hamilton J."/>
            <person name="Hostetler J."/>
        </authorList>
    </citation>
    <scope>NUCLEOTIDE SEQUENCE [LARGE SCALE GENOMIC DNA]</scope>
    <source>
        <strain evidence="3">DAOM:BR144</strain>
    </source>
</reference>
<feature type="signal peptide" evidence="1">
    <location>
        <begin position="1"/>
        <end position="16"/>
    </location>
</feature>
<proteinExistence type="predicted"/>
<dbReference type="HOGENOM" id="CLU_1028465_0_0_1"/>
<dbReference type="eggNOG" id="ENOG502T37I">
    <property type="taxonomic scope" value="Eukaryota"/>
</dbReference>